<feature type="transmembrane region" description="Helical" evidence="6">
    <location>
        <begin position="141"/>
        <end position="164"/>
    </location>
</feature>
<protein>
    <submittedName>
        <fullName evidence="8">Sodium-independent sulfate anion transporter</fullName>
    </submittedName>
</protein>
<dbReference type="InterPro" id="IPR001902">
    <property type="entry name" value="SLC26A/SulP_fam"/>
</dbReference>
<name>A0A8D8AE59_CULPI</name>
<evidence type="ECO:0000256" key="4">
    <source>
        <dbReference type="ARBA" id="ARBA00023136"/>
    </source>
</evidence>
<accession>A0A8D8AE59</accession>
<evidence type="ECO:0000256" key="2">
    <source>
        <dbReference type="ARBA" id="ARBA00022692"/>
    </source>
</evidence>
<dbReference type="GO" id="GO:0016020">
    <property type="term" value="C:membrane"/>
    <property type="evidence" value="ECO:0007669"/>
    <property type="project" value="UniProtKB-SubCell"/>
</dbReference>
<dbReference type="PROSITE" id="PS50801">
    <property type="entry name" value="STAS"/>
    <property type="match status" value="1"/>
</dbReference>
<evidence type="ECO:0000256" key="6">
    <source>
        <dbReference type="SAM" id="Phobius"/>
    </source>
</evidence>
<dbReference type="EMBL" id="HBUE01024318">
    <property type="protein sequence ID" value="CAG6454060.1"/>
    <property type="molecule type" value="Transcribed_RNA"/>
</dbReference>
<evidence type="ECO:0000256" key="3">
    <source>
        <dbReference type="ARBA" id="ARBA00022989"/>
    </source>
</evidence>
<dbReference type="InterPro" id="IPR036513">
    <property type="entry name" value="STAS_dom_sf"/>
</dbReference>
<dbReference type="AlphaFoldDB" id="A0A8D8AE59"/>
<feature type="transmembrane region" description="Helical" evidence="6">
    <location>
        <begin position="171"/>
        <end position="192"/>
    </location>
</feature>
<feature type="region of interest" description="Disordered" evidence="5">
    <location>
        <begin position="1"/>
        <end position="24"/>
    </location>
</feature>
<dbReference type="Pfam" id="PF01740">
    <property type="entry name" value="STAS"/>
    <property type="match status" value="1"/>
</dbReference>
<dbReference type="InterPro" id="IPR002645">
    <property type="entry name" value="STAS_dom"/>
</dbReference>
<dbReference type="Pfam" id="PF00916">
    <property type="entry name" value="Sulfate_transp"/>
    <property type="match status" value="1"/>
</dbReference>
<dbReference type="SUPFAM" id="SSF52091">
    <property type="entry name" value="SpoIIaa-like"/>
    <property type="match status" value="1"/>
</dbReference>
<organism evidence="8">
    <name type="scientific">Culex pipiens</name>
    <name type="common">House mosquito</name>
    <dbReference type="NCBI Taxonomy" id="7175"/>
    <lineage>
        <taxon>Eukaryota</taxon>
        <taxon>Metazoa</taxon>
        <taxon>Ecdysozoa</taxon>
        <taxon>Arthropoda</taxon>
        <taxon>Hexapoda</taxon>
        <taxon>Insecta</taxon>
        <taxon>Pterygota</taxon>
        <taxon>Neoptera</taxon>
        <taxon>Endopterygota</taxon>
        <taxon>Diptera</taxon>
        <taxon>Nematocera</taxon>
        <taxon>Culicoidea</taxon>
        <taxon>Culicidae</taxon>
        <taxon>Culicinae</taxon>
        <taxon>Culicini</taxon>
        <taxon>Culex</taxon>
        <taxon>Culex</taxon>
    </lineage>
</organism>
<feature type="transmembrane region" description="Helical" evidence="6">
    <location>
        <begin position="219"/>
        <end position="237"/>
    </location>
</feature>
<proteinExistence type="predicted"/>
<keyword evidence="3 6" id="KW-1133">Transmembrane helix</keyword>
<keyword evidence="4 6" id="KW-0472">Membrane</keyword>
<reference evidence="8" key="1">
    <citation type="submission" date="2021-05" db="EMBL/GenBank/DDBJ databases">
        <authorList>
            <person name="Alioto T."/>
            <person name="Alioto T."/>
            <person name="Gomez Garrido J."/>
        </authorList>
    </citation>
    <scope>NUCLEOTIDE SEQUENCE</scope>
</reference>
<dbReference type="PANTHER" id="PTHR11814">
    <property type="entry name" value="SULFATE TRANSPORTER"/>
    <property type="match status" value="1"/>
</dbReference>
<sequence length="603" mass="65815">MIIRNGGADRLPSENPSSDDRDDLDYRERLPRVRIVPRIRSLCSLGTVRRRIHVLQWLPQYRVQYLLSDVIAGVTVTLTAIPQSIAYGILANLEPQDGIYSNLVGCFMYFLFGSVKDVTVAPTSIMAIMVQGVVLRLGPGAALLTLLAGAVTFLFGVLNLGFLVRFISMPVITGFTTAACLTIGSAQLRSLFGISSKGKGSDFIDAWENVIHNIGQTQLWDTLLGFSSIAFLVIFRLTKDCGRGKWKVFFKYLSLLRNALVVIIGASLAYAFSLEGIEPFKLTGHVEPGVPPFHVPPFSITNNGTHYAFGDMISVMGTSIITIPLVSILEIISIGKAFSKEKIVDATQEMIALGMCNLAVAFTSPLPVAGSFTRTAINNSSGVRTSLGCAVTSIMLLLALALLTDAFYFIPKATLASVVISAMIFMVDYRGIAEIWRVKKLDVIPLLGTVIACLLLGLDYGILIGTAINCCFLLYLISAPTITLECVLLDSSCHTLLVRPATDLTFSSAEYLRDRIMRAVTEAYEAPIDVVVLDGAGINFVDTTVAKNLLCVEADLRAKEVGLVLWRWNRATVGALVRLDRNFLPLLRDDKELGEVVRSWREV</sequence>
<evidence type="ECO:0000313" key="8">
    <source>
        <dbReference type="EMBL" id="CAG6454060.1"/>
    </source>
</evidence>
<comment type="subcellular location">
    <subcellularLocation>
        <location evidence="1">Membrane</location>
        <topology evidence="1">Multi-pass membrane protein</topology>
    </subcellularLocation>
</comment>
<evidence type="ECO:0000256" key="5">
    <source>
        <dbReference type="SAM" id="MobiDB-lite"/>
    </source>
</evidence>
<keyword evidence="2 6" id="KW-0812">Transmembrane</keyword>
<dbReference type="InterPro" id="IPR011547">
    <property type="entry name" value="SLC26A/SulP_dom"/>
</dbReference>
<feature type="transmembrane region" description="Helical" evidence="6">
    <location>
        <begin position="444"/>
        <end position="477"/>
    </location>
</feature>
<feature type="transmembrane region" description="Helical" evidence="6">
    <location>
        <begin position="118"/>
        <end position="135"/>
    </location>
</feature>
<evidence type="ECO:0000259" key="7">
    <source>
        <dbReference type="PROSITE" id="PS50801"/>
    </source>
</evidence>
<evidence type="ECO:0000256" key="1">
    <source>
        <dbReference type="ARBA" id="ARBA00004141"/>
    </source>
</evidence>
<feature type="domain" description="STAS" evidence="7">
    <location>
        <begin position="496"/>
        <end position="565"/>
    </location>
</feature>
<feature type="transmembrane region" description="Helical" evidence="6">
    <location>
        <begin position="249"/>
        <end position="272"/>
    </location>
</feature>
<dbReference type="GO" id="GO:0055085">
    <property type="term" value="P:transmembrane transport"/>
    <property type="evidence" value="ECO:0007669"/>
    <property type="project" value="InterPro"/>
</dbReference>
<feature type="transmembrane region" description="Helical" evidence="6">
    <location>
        <begin position="387"/>
        <end position="409"/>
    </location>
</feature>
<feature type="transmembrane region" description="Helical" evidence="6">
    <location>
        <begin position="312"/>
        <end position="332"/>
    </location>
</feature>
<dbReference type="CDD" id="cd07042">
    <property type="entry name" value="STAS_SulP_like_sulfate_transporter"/>
    <property type="match status" value="1"/>
</dbReference>
<dbReference type="Gene3D" id="3.30.750.24">
    <property type="entry name" value="STAS domain"/>
    <property type="match status" value="1"/>
</dbReference>
<feature type="transmembrane region" description="Helical" evidence="6">
    <location>
        <begin position="415"/>
        <end position="432"/>
    </location>
</feature>